<feature type="compositionally biased region" description="Basic and acidic residues" evidence="1">
    <location>
        <begin position="162"/>
        <end position="173"/>
    </location>
</feature>
<sequence length="958" mass="107124">YISGDDGELEYDDYGDQQYMGDDEPQSRYYEDDEDAEEEEDGDEEDGDEEIPQYDEDEEEDMDDDEEAGYNEDAGGNSDRDKDEEHPNHPESQPIDPEITLNFHSQDVAILKSFKGQYAGAGKHRSAVVAIAVEKIRDGGLLRTGLRKTVSQKLRRELRERKEAKANEAEARAKLKGKAPATRKGKQVGQGKGAIRFYAAAVDQIVNELSPDALARWEAVAKEWTNTQPTVEVMARAAEKGLSKELQALSTLAYVDTSGRVVTSPADFQEVMGTPSFLKSNAHIVQGSAVMGAFDKWAHHVLKSSSGPAPQGSGLPAPENVKASAKALMALQLGPKVICYCNGDTGVRVTVPWAQISREPRSFLSEEYFPDGMIDKLGDPSDMNLLDLARLLCNWFKSQKALTRQQIDAPAFQFHSYFANGKFHPRKPRALLDLGDETRLGRPNPGRTVAWDASVTSAKGAARSNNASPHKGRSQSTAATRKQQVELHQESQPNQGRIKSKSPVKRSSVQREESRRPQAISRPASPRNSQSPAKKASGTASRRPRQESVAGQAGSQASRQASPEDGKRKKSSGPAQRQLEEPRRGRSRVPQRQMEEPRRGRSRAPRDDSPVQRQIASQPPHAKGRARRNADAPTDAIASRTRSRSRDTDDNEGDAEEEPGPARRGEPKLSQAGLKRERSASTANARKVPTKVYENDDYPVHPALKRPPPPPVEKKKGSKGRGPLIHVQSYLPWNMFVVLFSTTIFAVLYVLTQPNQDSVPAEVRPGLILFGILIMLPPNFTTVVLHLWLDDFAWRIEAQTSRSLLRCTWYGTTEQIQFIKDCAVVHIHMEKNTNTVPEFYWELLKQWFVLWPIVHFDGTLAELHSHVFDICENVIHDIRWRYRTARHLWTDVDYDVLYMDSQERANELAHVYFAIEKLVQSRRKLPSTLILEGVDTPKALYNADDHHIASALPPSLRP</sequence>
<keyword evidence="2" id="KW-0812">Transmembrane</keyword>
<feature type="region of interest" description="Disordered" evidence="1">
    <location>
        <begin position="1"/>
        <end position="98"/>
    </location>
</feature>
<accession>A0A8H6HBX3</accession>
<feature type="compositionally biased region" description="Acidic residues" evidence="1">
    <location>
        <begin position="1"/>
        <end position="15"/>
    </location>
</feature>
<feature type="region of interest" description="Disordered" evidence="1">
    <location>
        <begin position="457"/>
        <end position="721"/>
    </location>
</feature>
<dbReference type="EMBL" id="JACGCI010000127">
    <property type="protein sequence ID" value="KAF6744104.1"/>
    <property type="molecule type" value="Genomic_DNA"/>
</dbReference>
<reference evidence="3 4" key="1">
    <citation type="submission" date="2020-07" db="EMBL/GenBank/DDBJ databases">
        <title>Comparative genomics of pyrophilous fungi reveals a link between fire events and developmental genes.</title>
        <authorList>
            <consortium name="DOE Joint Genome Institute"/>
            <person name="Steindorff A.S."/>
            <person name="Carver A."/>
            <person name="Calhoun S."/>
            <person name="Stillman K."/>
            <person name="Liu H."/>
            <person name="Lipzen A."/>
            <person name="Pangilinan J."/>
            <person name="Labutti K."/>
            <person name="Bruns T.D."/>
            <person name="Grigoriev I.V."/>
        </authorList>
    </citation>
    <scope>NUCLEOTIDE SEQUENCE [LARGE SCALE GENOMIC DNA]</scope>
    <source>
        <strain evidence="3 4">CBS 144469</strain>
    </source>
</reference>
<feature type="compositionally biased region" description="Acidic residues" evidence="1">
    <location>
        <begin position="31"/>
        <end position="70"/>
    </location>
</feature>
<feature type="compositionally biased region" description="Polar residues" evidence="1">
    <location>
        <begin position="463"/>
        <end position="482"/>
    </location>
</feature>
<feature type="compositionally biased region" description="Basic and acidic residues" evidence="1">
    <location>
        <begin position="78"/>
        <end position="89"/>
    </location>
</feature>
<keyword evidence="2" id="KW-0472">Membrane</keyword>
<gene>
    <name evidence="3" type="ORF">DFP72DRAFT_857950</name>
</gene>
<proteinExistence type="predicted"/>
<feature type="compositionally biased region" description="Low complexity" evidence="1">
    <location>
        <begin position="547"/>
        <end position="561"/>
    </location>
</feature>
<feature type="transmembrane region" description="Helical" evidence="2">
    <location>
        <begin position="730"/>
        <end position="751"/>
    </location>
</feature>
<evidence type="ECO:0000313" key="3">
    <source>
        <dbReference type="EMBL" id="KAF6744104.1"/>
    </source>
</evidence>
<feature type="region of interest" description="Disordered" evidence="1">
    <location>
        <begin position="162"/>
        <end position="186"/>
    </location>
</feature>
<feature type="transmembrane region" description="Helical" evidence="2">
    <location>
        <begin position="763"/>
        <end position="789"/>
    </location>
</feature>
<feature type="compositionally biased region" description="Basic residues" evidence="1">
    <location>
        <begin position="174"/>
        <end position="186"/>
    </location>
</feature>
<evidence type="ECO:0000313" key="4">
    <source>
        <dbReference type="Proteomes" id="UP000521943"/>
    </source>
</evidence>
<dbReference type="AlphaFoldDB" id="A0A8H6HBX3"/>
<dbReference type="Proteomes" id="UP000521943">
    <property type="component" value="Unassembled WGS sequence"/>
</dbReference>
<feature type="compositionally biased region" description="Acidic residues" evidence="1">
    <location>
        <begin position="649"/>
        <end position="659"/>
    </location>
</feature>
<evidence type="ECO:0000256" key="1">
    <source>
        <dbReference type="SAM" id="MobiDB-lite"/>
    </source>
</evidence>
<keyword evidence="4" id="KW-1185">Reference proteome</keyword>
<keyword evidence="2" id="KW-1133">Transmembrane helix</keyword>
<comment type="caution">
    <text evidence="3">The sequence shown here is derived from an EMBL/GenBank/DDBJ whole genome shotgun (WGS) entry which is preliminary data.</text>
</comment>
<organism evidence="3 4">
    <name type="scientific">Ephemerocybe angulata</name>
    <dbReference type="NCBI Taxonomy" id="980116"/>
    <lineage>
        <taxon>Eukaryota</taxon>
        <taxon>Fungi</taxon>
        <taxon>Dikarya</taxon>
        <taxon>Basidiomycota</taxon>
        <taxon>Agaricomycotina</taxon>
        <taxon>Agaricomycetes</taxon>
        <taxon>Agaricomycetidae</taxon>
        <taxon>Agaricales</taxon>
        <taxon>Agaricineae</taxon>
        <taxon>Psathyrellaceae</taxon>
        <taxon>Ephemerocybe</taxon>
    </lineage>
</organism>
<name>A0A8H6HBX3_9AGAR</name>
<feature type="compositionally biased region" description="Basic and acidic residues" evidence="1">
    <location>
        <begin position="593"/>
        <end position="610"/>
    </location>
</feature>
<evidence type="ECO:0000256" key="2">
    <source>
        <dbReference type="SAM" id="Phobius"/>
    </source>
</evidence>
<protein>
    <submittedName>
        <fullName evidence="3">Uncharacterized protein</fullName>
    </submittedName>
</protein>
<feature type="non-terminal residue" evidence="3">
    <location>
        <position position="958"/>
    </location>
</feature>